<dbReference type="GO" id="GO:0044423">
    <property type="term" value="C:virion component"/>
    <property type="evidence" value="ECO:0007669"/>
    <property type="project" value="UniProtKB-UniRule"/>
</dbReference>
<feature type="initiator methionine" description="Removed; by host" evidence="17">
    <location>
        <position position="1"/>
    </location>
</feature>
<evidence type="ECO:0000259" key="21">
    <source>
        <dbReference type="Pfam" id="PF03854"/>
    </source>
</evidence>
<evidence type="ECO:0000256" key="2">
    <source>
        <dbReference type="ARBA" id="ARBA00022462"/>
    </source>
</evidence>
<evidence type="ECO:0000256" key="18">
    <source>
        <dbReference type="PIRNR" id="PIRNR004030"/>
    </source>
</evidence>
<dbReference type="InterPro" id="IPR038485">
    <property type="entry name" value="Z_RING-type_Znf_sf"/>
</dbReference>
<dbReference type="Proteomes" id="UP001055391">
    <property type="component" value="Genome"/>
</dbReference>
<evidence type="ECO:0000256" key="4">
    <source>
        <dbReference type="ARBA" id="ARBA00022581"/>
    </source>
</evidence>
<evidence type="ECO:0000256" key="19">
    <source>
        <dbReference type="PIRSR" id="PIRSR004030-1"/>
    </source>
</evidence>
<keyword evidence="23" id="KW-1185">Reference proteome</keyword>
<feature type="short sequence motif" description="PTAP/PSAP motif" evidence="17">
    <location>
        <begin position="84"/>
        <end position="87"/>
    </location>
</feature>
<keyword evidence="6 17" id="KW-1198">Viral budding</keyword>
<dbReference type="Pfam" id="PF03854">
    <property type="entry name" value="zf-P11"/>
    <property type="match status" value="1"/>
</dbReference>
<evidence type="ECO:0000313" key="23">
    <source>
        <dbReference type="Proteomes" id="UP001055391"/>
    </source>
</evidence>
<comment type="PTM">
    <text evidence="17">Myristoylation is required for the role of RING finger protein Z in assembly and budding.</text>
</comment>
<gene>
    <name evidence="17" type="primary">Z</name>
</gene>
<evidence type="ECO:0000256" key="12">
    <source>
        <dbReference type="ARBA" id="ARBA00022870"/>
    </source>
</evidence>
<keyword evidence="4 17" id="KW-0945">Host-virus interaction</keyword>
<dbReference type="EMBL" id="MZ065540">
    <property type="protein sequence ID" value="QWQ58026.1"/>
    <property type="molecule type" value="Genomic_RNA"/>
</dbReference>
<feature type="zinc finger region" description="RING-type; atypical" evidence="17">
    <location>
        <begin position="34"/>
        <end position="70"/>
    </location>
</feature>
<evidence type="ECO:0000256" key="10">
    <source>
        <dbReference type="ARBA" id="ARBA00022833"/>
    </source>
</evidence>
<keyword evidence="12 17" id="KW-1043">Host membrane</keyword>
<evidence type="ECO:0000256" key="14">
    <source>
        <dbReference type="ARBA" id="ARBA00023200"/>
    </source>
</evidence>
<keyword evidence="13 17" id="KW-0472">Membrane</keyword>
<dbReference type="GO" id="GO:0008270">
    <property type="term" value="F:zinc ion binding"/>
    <property type="evidence" value="ECO:0007669"/>
    <property type="project" value="UniProtKB-UniRule"/>
</dbReference>
<keyword evidence="11 17" id="KW-0946">Virion</keyword>
<keyword evidence="3 17" id="KW-1032">Host cell membrane</keyword>
<dbReference type="GO" id="GO:0003723">
    <property type="term" value="F:RNA binding"/>
    <property type="evidence" value="ECO:0007669"/>
    <property type="project" value="UniProtKB-UniRule"/>
</dbReference>
<feature type="lipid moiety-binding region" description="N-myristoyl glycine; by host" evidence="17 19">
    <location>
        <position position="2"/>
    </location>
</feature>
<reference evidence="22" key="1">
    <citation type="journal article" date="2021" name="Viruses">
        <title>Multiple Mammarenaviruses Circulating in Angolan Rodents.</title>
        <authorList>
            <person name="Tesikova J."/>
            <person name="Krasova J."/>
            <person name="Gouy de Bellocq J."/>
        </authorList>
    </citation>
    <scope>NUCLEOTIDE SEQUENCE</scope>
    <source>
        <strain evidence="22">ANG0206</strain>
    </source>
</reference>
<keyword evidence="9 17" id="KW-0863">Zinc-finger</keyword>
<dbReference type="InterPro" id="IPR024183">
    <property type="entry name" value="RING_finger_Z_arenaviridae"/>
</dbReference>
<feature type="region of interest" description="Disordered" evidence="20">
    <location>
        <begin position="76"/>
        <end position="99"/>
    </location>
</feature>
<dbReference type="PIRSF" id="PIRSF004030">
    <property type="entry name" value="Z_ArenaV"/>
    <property type="match status" value="1"/>
</dbReference>
<keyword evidence="7 17" id="KW-0519">Myristate</keyword>
<feature type="chain" id="PRO_5035021690" description="RING finger protein Z" evidence="17">
    <location>
        <begin position="2"/>
        <end position="99"/>
    </location>
</feature>
<evidence type="ECO:0000256" key="8">
    <source>
        <dbReference type="ARBA" id="ARBA00022723"/>
    </source>
</evidence>
<comment type="similarity">
    <text evidence="1 17 18">Belongs to the arenaviridae Z protein family.</text>
</comment>
<evidence type="ECO:0000256" key="5">
    <source>
        <dbReference type="ARBA" id="ARBA00022612"/>
    </source>
</evidence>
<comment type="subcellular location">
    <subcellularLocation>
        <location evidence="17 18">Virion</location>
    </subcellularLocation>
    <subcellularLocation>
        <location evidence="17 18">Host cytoplasm</location>
        <location evidence="17 18">Host perinuclear region</location>
    </subcellularLocation>
    <subcellularLocation>
        <location evidence="17 18">Host cell membrane</location>
        <topology evidence="17">Lipid-anchor</topology>
        <orientation evidence="17">Cytoplasmic side</orientation>
    </subcellularLocation>
    <text evidence="17 18">Mainly perinuclear. During budding, associates at the inner side of the plasma membrane of infected cells.</text>
</comment>
<keyword evidence="8 17" id="KW-0479">Metal-binding</keyword>
<dbReference type="GO" id="GO:0046761">
    <property type="term" value="P:viral budding from plasma membrane"/>
    <property type="evidence" value="ECO:0007669"/>
    <property type="project" value="UniProtKB-UniRule"/>
</dbReference>
<dbReference type="GO" id="GO:0016020">
    <property type="term" value="C:membrane"/>
    <property type="evidence" value="ECO:0007669"/>
    <property type="project" value="UniProtKB-UniRule"/>
</dbReference>
<dbReference type="GO" id="GO:0039702">
    <property type="term" value="P:viral budding via host ESCRT complex"/>
    <property type="evidence" value="ECO:0007669"/>
    <property type="project" value="UniProtKB-UniRule"/>
</dbReference>
<evidence type="ECO:0000256" key="3">
    <source>
        <dbReference type="ARBA" id="ARBA00022511"/>
    </source>
</evidence>
<dbReference type="Gene3D" id="3.30.160.310">
    <property type="match status" value="1"/>
</dbReference>
<reference evidence="22" key="2">
    <citation type="submission" date="2021-04" db="EMBL/GenBank/DDBJ databases">
        <authorList>
            <person name="Tesikova J."/>
            <person name="Krasova J."/>
            <person name="Gouy de Bellocq J."/>
        </authorList>
    </citation>
    <scope>NUCLEOTIDE SEQUENCE</scope>
    <source>
        <strain evidence="22">ANG0206</strain>
    </source>
</reference>
<name>A0A8F1SYA6_9VIRU</name>
<dbReference type="GO" id="GO:0044220">
    <property type="term" value="C:host cell perinuclear region of cytoplasm"/>
    <property type="evidence" value="ECO:0007669"/>
    <property type="project" value="UniProtKB-SubCell"/>
</dbReference>
<keyword evidence="2 17" id="KW-1187">Viral budding via the host ESCRT complexes</keyword>
<dbReference type="InterPro" id="IPR003224">
    <property type="entry name" value="Z_RING_Znf"/>
</dbReference>
<keyword evidence="10 17" id="KW-0862">Zinc</keyword>
<evidence type="ECO:0000256" key="16">
    <source>
        <dbReference type="ARBA" id="ARBA00093315"/>
    </source>
</evidence>
<comment type="domain">
    <text evidence="17">Late-budding domains (L domains) are short sequence motifs essential for viral particle budding. They recruit proteins of the host ESCRT machinery (Endosomal Sorting Complex Required for Transport) or ESCRT-associated proteins.</text>
</comment>
<keyword evidence="15 17" id="KW-0449">Lipoprotein</keyword>
<evidence type="ECO:0000256" key="17">
    <source>
        <dbReference type="HAMAP-Rule" id="MF_04087"/>
    </source>
</evidence>
<comment type="function">
    <text evidence="16">Plays a crucial role in virion assembly and budding. Expressed late in the virus life cycle, it acts as an inhibitor of viral transcription and RNA synthesis by interacting with the viral polymerase L. Presumably recruits the NP encapsidated genome to cellular membranes at budding sites via direct interaction with NP. Plays critical roles in the final steps of viral release by interacting with host TSG101, a member of the vacuolar protein-sorting pathway and using other cellular host proteins involved in vesicle formation pathway. The budding of the virus progeny occurs after association of protein Z with the viral glycoprotein complex SSP-GP1-GP2 at the cell periphery, step that requires myristoylation of protein Z. Also selectively represses protein production by associating with host eIF4E. In cell-based minigenome assay, has an inhibitory effect on the ribonucleoprotein machinery (vRNP), which is responsible for the replication and transcription of the viral genome.</text>
</comment>
<evidence type="ECO:0000256" key="1">
    <source>
        <dbReference type="ARBA" id="ARBA00005503"/>
    </source>
</evidence>
<evidence type="ECO:0000256" key="13">
    <source>
        <dbReference type="ARBA" id="ARBA00023136"/>
    </source>
</evidence>
<accession>A0A8F1SYA6</accession>
<feature type="domain" description="RING finger protein Z zinc finger" evidence="21">
    <location>
        <begin position="30"/>
        <end position="78"/>
    </location>
</feature>
<dbReference type="GO" id="GO:0020002">
    <property type="term" value="C:host cell plasma membrane"/>
    <property type="evidence" value="ECO:0007669"/>
    <property type="project" value="UniProtKB-SubCell"/>
</dbReference>
<dbReference type="SUPFAM" id="SSF57850">
    <property type="entry name" value="RING/U-box"/>
    <property type="match status" value="1"/>
</dbReference>
<comment type="subunit">
    <text evidence="17">Interacts with protein NP; this interaction probably directs the encapsidated genome to budding sites. Interacts (via RING domain) with polymerase L; this interaction inhibits viral transcription and replication, Z partially blocks the product exit tunnel for the releasing nascent RNA product. Interacts with the glycoprotein complex; this interaction plays a role in virion budding. Interacts with host eIF4E; this interaction results in eIF4E reduced affinity for its substrate, the 5'-m7 G cap structure. Interacts (via late-budding domain) with host TSG101; this interaction is essential for budding and release of viral particles. Interacts with host RPLP0; this interaction may serve to load ribosome-like particles inside the virion. Interacts with host PML; this interaction induces PML bodies redistribution in the cytoplasm upon viral infection.</text>
</comment>
<evidence type="ECO:0000256" key="11">
    <source>
        <dbReference type="ARBA" id="ARBA00022844"/>
    </source>
</evidence>
<comment type="caution">
    <text evidence="17">Lacks conserved residue(s) required for the propagation of feature annotation.</text>
</comment>
<evidence type="ECO:0000256" key="6">
    <source>
        <dbReference type="ARBA" id="ARBA00022637"/>
    </source>
</evidence>
<feature type="region of interest" description="Disordered" evidence="20">
    <location>
        <begin position="1"/>
        <end position="24"/>
    </location>
</feature>
<evidence type="ECO:0000256" key="15">
    <source>
        <dbReference type="ARBA" id="ARBA00023288"/>
    </source>
</evidence>
<evidence type="ECO:0000256" key="9">
    <source>
        <dbReference type="ARBA" id="ARBA00022771"/>
    </source>
</evidence>
<sequence>MGGQTSRQKKTPPPYNVPKATLTPEGTNLGPEFCRSCWFERKGLVECHNHYLCMSCLTLLLTVSDRCPICKFPLPTRLELKSPPTAPPNEEDRPPAYTP</sequence>
<keyword evidence="5 17" id="KW-1188">Viral release from host cell</keyword>
<evidence type="ECO:0000256" key="20">
    <source>
        <dbReference type="SAM" id="MobiDB-lite"/>
    </source>
</evidence>
<protein>
    <recommendedName>
        <fullName evidence="17 18">RING finger protein Z</fullName>
        <shortName evidence="17 18">Protein Z</shortName>
    </recommendedName>
    <alternativeName>
        <fullName evidence="17 18">Zinc-binding protein</fullName>
    </alternativeName>
</protein>
<proteinExistence type="inferred from homology"/>
<evidence type="ECO:0000256" key="7">
    <source>
        <dbReference type="ARBA" id="ARBA00022707"/>
    </source>
</evidence>
<feature type="compositionally biased region" description="Basic and acidic residues" evidence="20">
    <location>
        <begin position="90"/>
        <end position="99"/>
    </location>
</feature>
<dbReference type="HAMAP" id="MF_04087">
    <property type="entry name" value="ARENA_Z"/>
    <property type="match status" value="1"/>
</dbReference>
<keyword evidence="14 17" id="KW-1035">Host cytoplasm</keyword>
<evidence type="ECO:0000313" key="22">
    <source>
        <dbReference type="EMBL" id="QWQ58026.1"/>
    </source>
</evidence>
<organism evidence="22 23">
    <name type="scientific">Kwanza virus</name>
    <dbReference type="NCBI Taxonomy" id="3070923"/>
    <lineage>
        <taxon>Viruses</taxon>
        <taxon>Riboviria</taxon>
        <taxon>Orthornavirae</taxon>
        <taxon>Negarnaviricota</taxon>
        <taxon>Polyploviricotina</taxon>
        <taxon>Bunyaviricetes</taxon>
        <taxon>Hareavirales</taxon>
        <taxon>Arenaviridae</taxon>
        <taxon>Mammarenavirus</taxon>
        <taxon>Mammarenavirus kwanzaense</taxon>
    </lineage>
</organism>